<gene>
    <name evidence="1" type="ORF">RCO7_14413</name>
</gene>
<evidence type="ECO:0000313" key="1">
    <source>
        <dbReference type="EMBL" id="CZS96390.1"/>
    </source>
</evidence>
<sequence length="103" mass="11357">MGNRDDLKLYHVLSREREGKKEPREGGREVEALSRLSTVGMVPCPKPQAEVSSSQLQDLFHLNSTLSSVPMPSSTTAYKHWYHVPVAGLLVGSPRFAGFSGNF</sequence>
<dbReference type="AlphaFoldDB" id="A0A1E1KEI4"/>
<organism evidence="1 2">
    <name type="scientific">Rhynchosporium graminicola</name>
    <dbReference type="NCBI Taxonomy" id="2792576"/>
    <lineage>
        <taxon>Eukaryota</taxon>
        <taxon>Fungi</taxon>
        <taxon>Dikarya</taxon>
        <taxon>Ascomycota</taxon>
        <taxon>Pezizomycotina</taxon>
        <taxon>Leotiomycetes</taxon>
        <taxon>Helotiales</taxon>
        <taxon>Ploettnerulaceae</taxon>
        <taxon>Rhynchosporium</taxon>
    </lineage>
</organism>
<dbReference type="InParanoid" id="A0A1E1KEI4"/>
<name>A0A1E1KEI4_9HELO</name>
<reference evidence="2" key="1">
    <citation type="submission" date="2016-03" db="EMBL/GenBank/DDBJ databases">
        <authorList>
            <person name="Ploux O."/>
        </authorList>
    </citation>
    <scope>NUCLEOTIDE SEQUENCE [LARGE SCALE GENOMIC DNA]</scope>
    <source>
        <strain evidence="2">UK7</strain>
    </source>
</reference>
<dbReference type="EMBL" id="FJUW01000012">
    <property type="protein sequence ID" value="CZS96390.1"/>
    <property type="molecule type" value="Genomic_DNA"/>
</dbReference>
<keyword evidence="2" id="KW-1185">Reference proteome</keyword>
<protein>
    <submittedName>
        <fullName evidence="1">Uncharacterized protein</fullName>
    </submittedName>
</protein>
<comment type="caution">
    <text evidence="1">The sequence shown here is derived from an EMBL/GenBank/DDBJ whole genome shotgun (WGS) entry which is preliminary data.</text>
</comment>
<evidence type="ECO:0000313" key="2">
    <source>
        <dbReference type="Proteomes" id="UP000178129"/>
    </source>
</evidence>
<accession>A0A1E1KEI4</accession>
<proteinExistence type="predicted"/>
<dbReference type="Proteomes" id="UP000178129">
    <property type="component" value="Unassembled WGS sequence"/>
</dbReference>